<sequence>MDDSPASRVAARMATIIDRDLTRNSTVMTVATLIVWLPVVFWQEKDLSLSEPPCGSLLAQRLYLNYTATSSASYSSSPTTSPGSTISDPGATSAPGPSNATKLSSSAKAGIGFGAFLGVVILAIVIVLLCTRRRRGIRSLPTDQEVIPAGPDAPEIAELQDPRQQANELEVQEKVNELPSPVAELAGDTITRMWSGIAL</sequence>
<feature type="compositionally biased region" description="Low complexity" evidence="5">
    <location>
        <begin position="71"/>
        <end position="87"/>
    </location>
</feature>
<dbReference type="EMBL" id="MU006231">
    <property type="protein sequence ID" value="KAF2823666.1"/>
    <property type="molecule type" value="Genomic_DNA"/>
</dbReference>
<evidence type="ECO:0000256" key="6">
    <source>
        <dbReference type="SAM" id="Phobius"/>
    </source>
</evidence>
<evidence type="ECO:0000256" key="3">
    <source>
        <dbReference type="ARBA" id="ARBA00022989"/>
    </source>
</evidence>
<accession>A0A6A6ZS63</accession>
<dbReference type="GO" id="GO:0071944">
    <property type="term" value="C:cell periphery"/>
    <property type="evidence" value="ECO:0007669"/>
    <property type="project" value="UniProtKB-ARBA"/>
</dbReference>
<evidence type="ECO:0000256" key="4">
    <source>
        <dbReference type="ARBA" id="ARBA00023136"/>
    </source>
</evidence>
<keyword evidence="8" id="KW-1185">Reference proteome</keyword>
<evidence type="ECO:0000313" key="8">
    <source>
        <dbReference type="Proteomes" id="UP000799424"/>
    </source>
</evidence>
<feature type="transmembrane region" description="Helical" evidence="6">
    <location>
        <begin position="21"/>
        <end position="42"/>
    </location>
</feature>
<reference evidence="7" key="1">
    <citation type="journal article" date="2020" name="Stud. Mycol.">
        <title>101 Dothideomycetes genomes: a test case for predicting lifestyles and emergence of pathogens.</title>
        <authorList>
            <person name="Haridas S."/>
            <person name="Albert R."/>
            <person name="Binder M."/>
            <person name="Bloem J."/>
            <person name="Labutti K."/>
            <person name="Salamov A."/>
            <person name="Andreopoulos B."/>
            <person name="Baker S."/>
            <person name="Barry K."/>
            <person name="Bills G."/>
            <person name="Bluhm B."/>
            <person name="Cannon C."/>
            <person name="Castanera R."/>
            <person name="Culley D."/>
            <person name="Daum C."/>
            <person name="Ezra D."/>
            <person name="Gonzalez J."/>
            <person name="Henrissat B."/>
            <person name="Kuo A."/>
            <person name="Liang C."/>
            <person name="Lipzen A."/>
            <person name="Lutzoni F."/>
            <person name="Magnuson J."/>
            <person name="Mondo S."/>
            <person name="Nolan M."/>
            <person name="Ohm R."/>
            <person name="Pangilinan J."/>
            <person name="Park H.-J."/>
            <person name="Ramirez L."/>
            <person name="Alfaro M."/>
            <person name="Sun H."/>
            <person name="Tritt A."/>
            <person name="Yoshinaga Y."/>
            <person name="Zwiers L.-H."/>
            <person name="Turgeon B."/>
            <person name="Goodwin S."/>
            <person name="Spatafora J."/>
            <person name="Crous P."/>
            <person name="Grigoriev I."/>
        </authorList>
    </citation>
    <scope>NUCLEOTIDE SEQUENCE</scope>
    <source>
        <strain evidence="7">CBS 113818</strain>
    </source>
</reference>
<feature type="transmembrane region" description="Helical" evidence="6">
    <location>
        <begin position="109"/>
        <end position="130"/>
    </location>
</feature>
<evidence type="ECO:0000256" key="5">
    <source>
        <dbReference type="SAM" id="MobiDB-lite"/>
    </source>
</evidence>
<feature type="region of interest" description="Disordered" evidence="5">
    <location>
        <begin position="71"/>
        <end position="101"/>
    </location>
</feature>
<protein>
    <recommendedName>
        <fullName evidence="9">Mid2 domain-containing protein</fullName>
    </recommendedName>
</protein>
<keyword evidence="4 6" id="KW-0472">Membrane</keyword>
<keyword evidence="2 6" id="KW-0812">Transmembrane</keyword>
<comment type="subcellular location">
    <subcellularLocation>
        <location evidence="1">Membrane</location>
        <topology evidence="1">Single-pass membrane protein</topology>
    </subcellularLocation>
</comment>
<gene>
    <name evidence="7" type="ORF">CC86DRAFT_371908</name>
</gene>
<keyword evidence="3 6" id="KW-1133">Transmembrane helix</keyword>
<dbReference type="Proteomes" id="UP000799424">
    <property type="component" value="Unassembled WGS sequence"/>
</dbReference>
<evidence type="ECO:0000256" key="2">
    <source>
        <dbReference type="ARBA" id="ARBA00022692"/>
    </source>
</evidence>
<evidence type="ECO:0000256" key="1">
    <source>
        <dbReference type="ARBA" id="ARBA00004167"/>
    </source>
</evidence>
<dbReference type="GO" id="GO:0016020">
    <property type="term" value="C:membrane"/>
    <property type="evidence" value="ECO:0007669"/>
    <property type="project" value="UniProtKB-SubCell"/>
</dbReference>
<name>A0A6A6ZS63_9PLEO</name>
<dbReference type="PANTHER" id="PTHR15549:SF6">
    <property type="entry name" value="MID2 DOMAIN-CONTAINING PROTEIN"/>
    <property type="match status" value="1"/>
</dbReference>
<dbReference type="InterPro" id="IPR051694">
    <property type="entry name" value="Immunoregulatory_rcpt-like"/>
</dbReference>
<evidence type="ECO:0008006" key="9">
    <source>
        <dbReference type="Google" id="ProtNLM"/>
    </source>
</evidence>
<proteinExistence type="predicted"/>
<organism evidence="7 8">
    <name type="scientific">Ophiobolus disseminans</name>
    <dbReference type="NCBI Taxonomy" id="1469910"/>
    <lineage>
        <taxon>Eukaryota</taxon>
        <taxon>Fungi</taxon>
        <taxon>Dikarya</taxon>
        <taxon>Ascomycota</taxon>
        <taxon>Pezizomycotina</taxon>
        <taxon>Dothideomycetes</taxon>
        <taxon>Pleosporomycetidae</taxon>
        <taxon>Pleosporales</taxon>
        <taxon>Pleosporineae</taxon>
        <taxon>Phaeosphaeriaceae</taxon>
        <taxon>Ophiobolus</taxon>
    </lineage>
</organism>
<dbReference type="AlphaFoldDB" id="A0A6A6ZS63"/>
<dbReference type="PANTHER" id="PTHR15549">
    <property type="entry name" value="PAIRED IMMUNOGLOBULIN-LIKE TYPE 2 RECEPTOR"/>
    <property type="match status" value="1"/>
</dbReference>
<evidence type="ECO:0000313" key="7">
    <source>
        <dbReference type="EMBL" id="KAF2823666.1"/>
    </source>
</evidence>